<dbReference type="KEGG" id="dpl:KGM_202764"/>
<feature type="region of interest" description="Disordered" evidence="1">
    <location>
        <begin position="1"/>
        <end position="33"/>
    </location>
</feature>
<evidence type="ECO:0000256" key="1">
    <source>
        <dbReference type="SAM" id="MobiDB-lite"/>
    </source>
</evidence>
<evidence type="ECO:0000313" key="3">
    <source>
        <dbReference type="Proteomes" id="UP000007151"/>
    </source>
</evidence>
<protein>
    <submittedName>
        <fullName evidence="2">Uncharacterized protein</fullName>
    </submittedName>
</protein>
<proteinExistence type="predicted"/>
<feature type="region of interest" description="Disordered" evidence="1">
    <location>
        <begin position="47"/>
        <end position="98"/>
    </location>
</feature>
<dbReference type="Proteomes" id="UP000007151">
    <property type="component" value="Unassembled WGS sequence"/>
</dbReference>
<accession>A0A212F1Z8</accession>
<feature type="compositionally biased region" description="Basic and acidic residues" evidence="1">
    <location>
        <begin position="8"/>
        <end position="18"/>
    </location>
</feature>
<dbReference type="InParanoid" id="A0A212F1Z8"/>
<feature type="compositionally biased region" description="Basic and acidic residues" evidence="1">
    <location>
        <begin position="89"/>
        <end position="98"/>
    </location>
</feature>
<organism evidence="2 3">
    <name type="scientific">Danaus plexippus plexippus</name>
    <dbReference type="NCBI Taxonomy" id="278856"/>
    <lineage>
        <taxon>Eukaryota</taxon>
        <taxon>Metazoa</taxon>
        <taxon>Ecdysozoa</taxon>
        <taxon>Arthropoda</taxon>
        <taxon>Hexapoda</taxon>
        <taxon>Insecta</taxon>
        <taxon>Pterygota</taxon>
        <taxon>Neoptera</taxon>
        <taxon>Endopterygota</taxon>
        <taxon>Lepidoptera</taxon>
        <taxon>Glossata</taxon>
        <taxon>Ditrysia</taxon>
        <taxon>Papilionoidea</taxon>
        <taxon>Nymphalidae</taxon>
        <taxon>Danainae</taxon>
        <taxon>Danaini</taxon>
        <taxon>Danaina</taxon>
        <taxon>Danaus</taxon>
        <taxon>Danaus</taxon>
    </lineage>
</organism>
<reference evidence="2 3" key="1">
    <citation type="journal article" date="2011" name="Cell">
        <title>The monarch butterfly genome yields insights into long-distance migration.</title>
        <authorList>
            <person name="Zhan S."/>
            <person name="Merlin C."/>
            <person name="Boore J.L."/>
            <person name="Reppert S.M."/>
        </authorList>
    </citation>
    <scope>NUCLEOTIDE SEQUENCE [LARGE SCALE GENOMIC DNA]</scope>
    <source>
        <strain evidence="2">F-2</strain>
    </source>
</reference>
<feature type="compositionally biased region" description="Polar residues" evidence="1">
    <location>
        <begin position="24"/>
        <end position="33"/>
    </location>
</feature>
<evidence type="ECO:0000313" key="2">
    <source>
        <dbReference type="EMBL" id="OWR47767.1"/>
    </source>
</evidence>
<dbReference type="AlphaFoldDB" id="A0A212F1Z8"/>
<name>A0A212F1Z8_DANPL</name>
<dbReference type="EMBL" id="AGBW02010785">
    <property type="protein sequence ID" value="OWR47767.1"/>
    <property type="molecule type" value="Genomic_DNA"/>
</dbReference>
<keyword evidence="3" id="KW-1185">Reference proteome</keyword>
<comment type="caution">
    <text evidence="2">The sequence shown here is derived from an EMBL/GenBank/DDBJ whole genome shotgun (WGS) entry which is preliminary data.</text>
</comment>
<gene>
    <name evidence="2" type="ORF">KGM_202764</name>
</gene>
<sequence length="98" mass="10733">MNIPLNAVRERTGGEEGRGVGMTSRKNCIDTTESVPTAESLKVYCSGMSGESCAPRPPAPEPDQLYDHHSSEEELESALRRRNSQGIDVRGRLSRVDC</sequence>